<accession>H5XU26</accession>
<evidence type="ECO:0000313" key="2">
    <source>
        <dbReference type="EMBL" id="EHQ88984.1"/>
    </source>
</evidence>
<evidence type="ECO:0000313" key="3">
    <source>
        <dbReference type="Proteomes" id="UP000005104"/>
    </source>
</evidence>
<name>H5XU26_9FIRM</name>
<gene>
    <name evidence="2" type="ORF">DesyoDRAFT_1862</name>
</gene>
<keyword evidence="3" id="KW-1185">Reference proteome</keyword>
<reference evidence="2 3" key="1">
    <citation type="submission" date="2011-11" db="EMBL/GenBank/DDBJ databases">
        <title>The Noncontiguous Finished genome of Desulfosporosinus youngiae DSM 17734.</title>
        <authorList>
            <consortium name="US DOE Joint Genome Institute (JGI-PGF)"/>
            <person name="Lucas S."/>
            <person name="Han J."/>
            <person name="Lapidus A."/>
            <person name="Cheng J.-F."/>
            <person name="Goodwin L."/>
            <person name="Pitluck S."/>
            <person name="Peters L."/>
            <person name="Ovchinnikova G."/>
            <person name="Lu M."/>
            <person name="Land M.L."/>
            <person name="Hauser L."/>
            <person name="Pester M."/>
            <person name="Spring S."/>
            <person name="Ollivier B."/>
            <person name="Rattei T."/>
            <person name="Klenk H.-P."/>
            <person name="Wagner M."/>
            <person name="Loy A."/>
            <person name="Woyke T.J."/>
        </authorList>
    </citation>
    <scope>NUCLEOTIDE SEQUENCE [LARGE SCALE GENOMIC DNA]</scope>
    <source>
        <strain evidence="2 3">DSM 17734</strain>
    </source>
</reference>
<proteinExistence type="predicted"/>
<dbReference type="EMBL" id="CM001441">
    <property type="protein sequence ID" value="EHQ88984.1"/>
    <property type="molecule type" value="Genomic_DNA"/>
</dbReference>
<feature type="region of interest" description="Disordered" evidence="1">
    <location>
        <begin position="1"/>
        <end position="21"/>
    </location>
</feature>
<dbReference type="AlphaFoldDB" id="H5XU26"/>
<sequence length="51" mass="5631">MGRPTNDAVNRPHTASNSQCSGEFLQGKFTLPKDFDLKSGKANLRFGTEFN</sequence>
<protein>
    <submittedName>
        <fullName evidence="2">Uncharacterized protein</fullName>
    </submittedName>
</protein>
<organism evidence="2 3">
    <name type="scientific">Desulfosporosinus youngiae DSM 17734</name>
    <dbReference type="NCBI Taxonomy" id="768710"/>
    <lineage>
        <taxon>Bacteria</taxon>
        <taxon>Bacillati</taxon>
        <taxon>Bacillota</taxon>
        <taxon>Clostridia</taxon>
        <taxon>Eubacteriales</taxon>
        <taxon>Desulfitobacteriaceae</taxon>
        <taxon>Desulfosporosinus</taxon>
    </lineage>
</organism>
<evidence type="ECO:0000256" key="1">
    <source>
        <dbReference type="SAM" id="MobiDB-lite"/>
    </source>
</evidence>
<dbReference type="HOGENOM" id="CLU_3098210_0_0_9"/>
<dbReference type="Proteomes" id="UP000005104">
    <property type="component" value="Chromosome"/>
</dbReference>